<name>A0A0F9B8D6_9ZZZZ</name>
<dbReference type="AlphaFoldDB" id="A0A0F9B8D6"/>
<dbReference type="EMBL" id="LAZR01053436">
    <property type="protein sequence ID" value="KKK80751.1"/>
    <property type="molecule type" value="Genomic_DNA"/>
</dbReference>
<proteinExistence type="predicted"/>
<gene>
    <name evidence="1" type="ORF">LCGC14_2820360</name>
</gene>
<sequence>VRARPEKLKWKVGEQPTFAVDIRNRGKRDLWLNPIAGRVSLQCQGKLYTPRGSWFSRYSPNYVPAAAGRQASDVPVPYRERHMGRQKGWRWVSRDHKPLALGPGKHQVRMAVTLVTRGREPIITVISNPVVIEILPAKPADAGRAKLDFLQGLPEFHELDLTITEARLKAMIAEKGLLVRVNQGRGLRSYHVYRQDGEHVIVMFRDGKCAGVQRMRKDPATAARLAAKPADAASAWGKPAAGLAMRLSAPAPAVYRHGRSLPLTVQLKNVSAGPVAVQKLGWYADAGVTDSAGRRLIVRQPASLGPWKTRKGPLRSGEVLEWTARFETLRFAQPPKAGQTVRIRFRVVTRGQARPGAGRTPPLIEIFSNPITLTLRDVPPSKMTAADAPKRWRQSMSYAYREDMG</sequence>
<evidence type="ECO:0000313" key="1">
    <source>
        <dbReference type="EMBL" id="KKK80751.1"/>
    </source>
</evidence>
<organism evidence="1">
    <name type="scientific">marine sediment metagenome</name>
    <dbReference type="NCBI Taxonomy" id="412755"/>
    <lineage>
        <taxon>unclassified sequences</taxon>
        <taxon>metagenomes</taxon>
        <taxon>ecological metagenomes</taxon>
    </lineage>
</organism>
<comment type="caution">
    <text evidence="1">The sequence shown here is derived from an EMBL/GenBank/DDBJ whole genome shotgun (WGS) entry which is preliminary data.</text>
</comment>
<accession>A0A0F9B8D6</accession>
<protein>
    <submittedName>
        <fullName evidence="1">Uncharacterized protein</fullName>
    </submittedName>
</protein>
<reference evidence="1" key="1">
    <citation type="journal article" date="2015" name="Nature">
        <title>Complex archaea that bridge the gap between prokaryotes and eukaryotes.</title>
        <authorList>
            <person name="Spang A."/>
            <person name="Saw J.H."/>
            <person name="Jorgensen S.L."/>
            <person name="Zaremba-Niedzwiedzka K."/>
            <person name="Martijn J."/>
            <person name="Lind A.E."/>
            <person name="van Eijk R."/>
            <person name="Schleper C."/>
            <person name="Guy L."/>
            <person name="Ettema T.J."/>
        </authorList>
    </citation>
    <scope>NUCLEOTIDE SEQUENCE</scope>
</reference>
<feature type="non-terminal residue" evidence="1">
    <location>
        <position position="405"/>
    </location>
</feature>
<feature type="non-terminal residue" evidence="1">
    <location>
        <position position="1"/>
    </location>
</feature>